<keyword evidence="3" id="KW-1185">Reference proteome</keyword>
<dbReference type="Proteomes" id="UP000002555">
    <property type="component" value="Segment"/>
</dbReference>
<evidence type="ECO:0000313" key="2">
    <source>
        <dbReference type="EMBL" id="AAQ17749.1"/>
    </source>
</evidence>
<proteinExistence type="predicted"/>
<dbReference type="RefSeq" id="NP_943972.1">
    <property type="nucleotide sequence ID" value="NC_005260.1"/>
</dbReference>
<accession>Q76YZ7</accession>
<gene>
    <name evidence="2" type="ORF">Aeh1ORF088c</name>
</gene>
<evidence type="ECO:0000313" key="3">
    <source>
        <dbReference type="Proteomes" id="UP000002555"/>
    </source>
</evidence>
<sequence length="259" mass="30022">MSSQVKSNRNKMKADIKLHNACRAILNHIFFKNVTVNGKTTRVYNSYTAEHVKKADRLHNDTNMKHKFQLAVGDEAVVWDSASVTRGINQFTSFHCVRMVIRAKTMNKMADSNLVKLGYAKVVNGVLQLDAQIFMATDLKTLKPLKMMPYLKQENKVLIAADLVKPFKKEETVKQEQTITSARPPVSENEMKRQYLIQVNRFLELNYGDKFDRIRLLTEKQRNVDQEIARLQNERSRYVKEAKELTEEINKVRDGLLTF</sequence>
<name>Q76YZ7_9CAUD</name>
<reference evidence="2 3" key="1">
    <citation type="journal article" date="2001" name="J. Bacteriol.">
        <title>Phylogeny of the major head and tail genes of the wide-ranging T4-type bacteriophages.</title>
        <authorList>
            <person name="Tetart F."/>
            <person name="Desplats C."/>
            <person name="Kutateladze M."/>
            <person name="Monod C."/>
            <person name="Ackermann H.W."/>
            <person name="Krisch H.M."/>
        </authorList>
    </citation>
    <scope>NUCLEOTIDE SEQUENCE</scope>
</reference>
<dbReference type="OrthoDB" id="30345at10239"/>
<protein>
    <submittedName>
        <fullName evidence="2">Uncharacterized protein</fullName>
    </submittedName>
</protein>
<keyword evidence="1" id="KW-0175">Coiled coil</keyword>
<dbReference type="EMBL" id="AY266303">
    <property type="protein sequence ID" value="AAQ17749.1"/>
    <property type="molecule type" value="Genomic_DNA"/>
</dbReference>
<feature type="coiled-coil region" evidence="1">
    <location>
        <begin position="214"/>
        <end position="248"/>
    </location>
</feature>
<organism evidence="2 3">
    <name type="scientific">Aeromonas phage Aeh1</name>
    <dbReference type="NCBI Taxonomy" id="2880362"/>
    <lineage>
        <taxon>Viruses</taxon>
        <taxon>Duplodnaviria</taxon>
        <taxon>Heunggongvirae</taxon>
        <taxon>Uroviricota</taxon>
        <taxon>Caudoviricetes</taxon>
        <taxon>Pantevenvirales</taxon>
        <taxon>Straboviridae</taxon>
        <taxon>Cinqassovirus</taxon>
        <taxon>Cinqassovirus aeh1</taxon>
    </lineage>
</organism>
<evidence type="ECO:0000256" key="1">
    <source>
        <dbReference type="SAM" id="Coils"/>
    </source>
</evidence>
<dbReference type="KEGG" id="vg:2658052"/>